<name>A0AAW6DYI3_9FIRM</name>
<keyword evidence="1" id="KW-1133">Transmembrane helix</keyword>
<organism evidence="2 3">
    <name type="scientific">Ruminococcus bicirculans</name>
    <name type="common">ex Wegman et al. 2014</name>
    <dbReference type="NCBI Taxonomy" id="1160721"/>
    <lineage>
        <taxon>Bacteria</taxon>
        <taxon>Bacillati</taxon>
        <taxon>Bacillota</taxon>
        <taxon>Clostridia</taxon>
        <taxon>Eubacteriales</taxon>
        <taxon>Oscillospiraceae</taxon>
        <taxon>Ruminococcus</taxon>
    </lineage>
</organism>
<dbReference type="EMBL" id="JAQMLS010000001">
    <property type="protein sequence ID" value="MDB8740549.1"/>
    <property type="molecule type" value="Genomic_DNA"/>
</dbReference>
<feature type="transmembrane region" description="Helical" evidence="1">
    <location>
        <begin position="232"/>
        <end position="253"/>
    </location>
</feature>
<dbReference type="InterPro" id="IPR046108">
    <property type="entry name" value="TrbL_5"/>
</dbReference>
<gene>
    <name evidence="2" type="ORF">PNV70_00535</name>
</gene>
<protein>
    <submittedName>
        <fullName evidence="2">DUF6045 family protein</fullName>
    </submittedName>
</protein>
<keyword evidence="1" id="KW-0472">Membrane</keyword>
<keyword evidence="1" id="KW-0812">Transmembrane</keyword>
<accession>A0AAW6DYI3</accession>
<proteinExistence type="predicted"/>
<reference evidence="2" key="1">
    <citation type="submission" date="2023-01" db="EMBL/GenBank/DDBJ databases">
        <title>Human gut microbiome strain richness.</title>
        <authorList>
            <person name="Chen-Liaw A."/>
        </authorList>
    </citation>
    <scope>NUCLEOTIDE SEQUENCE</scope>
    <source>
        <strain evidence="2">D59st1_B8_D59t2_181005</strain>
    </source>
</reference>
<evidence type="ECO:0000256" key="1">
    <source>
        <dbReference type="SAM" id="Phobius"/>
    </source>
</evidence>
<dbReference type="Proteomes" id="UP001211421">
    <property type="component" value="Unassembled WGS sequence"/>
</dbReference>
<evidence type="ECO:0000313" key="2">
    <source>
        <dbReference type="EMBL" id="MDB8740549.1"/>
    </source>
</evidence>
<feature type="transmembrane region" description="Helical" evidence="1">
    <location>
        <begin position="200"/>
        <end position="220"/>
    </location>
</feature>
<dbReference type="RefSeq" id="WP_195249911.1">
    <property type="nucleotide sequence ID" value="NZ_DAWCPT010000081.1"/>
</dbReference>
<dbReference type="Pfam" id="PF19511">
    <property type="entry name" value="TrbL_5"/>
    <property type="match status" value="1"/>
</dbReference>
<feature type="transmembrane region" description="Helical" evidence="1">
    <location>
        <begin position="166"/>
        <end position="188"/>
    </location>
</feature>
<evidence type="ECO:0000313" key="3">
    <source>
        <dbReference type="Proteomes" id="UP001211421"/>
    </source>
</evidence>
<feature type="transmembrane region" description="Helical" evidence="1">
    <location>
        <begin position="42"/>
        <end position="62"/>
    </location>
</feature>
<feature type="transmembrane region" description="Helical" evidence="1">
    <location>
        <begin position="74"/>
        <end position="95"/>
    </location>
</feature>
<comment type="caution">
    <text evidence="2">The sequence shown here is derived from an EMBL/GenBank/DDBJ whole genome shotgun (WGS) entry which is preliminary data.</text>
</comment>
<dbReference type="AlphaFoldDB" id="A0AAW6DYI3"/>
<sequence>MFDWIGDAIDWIGDGISSLWDNTVGSAVDAITDEIWNIMFEWLFNLIYGAVADLFEFINASTSSIFALSWVQSFIALFHSLAWMLFVCGLIVAVFDTAIAYESGQANIKNTCLNVLKGFMAASLVTVVPQRLYSFCVNLQGTFSSDLLGNFISGTTTTVADSGLTVIMALAMDVSLFSLFFIILFGYCTVKVVFSNIKRGGIMLCQIAVGSLYLFGIPRGYTDGFYSWCKQVIATCLTAFLQTTILYLGLLTYTQHALLAVGICLSATEVPRIAQMYGLDTSVRVNMMSVSHTVSMGAKAVGLIKGKA</sequence>